<organism evidence="2 3">
    <name type="scientific">Glomus cerebriforme</name>
    <dbReference type="NCBI Taxonomy" id="658196"/>
    <lineage>
        <taxon>Eukaryota</taxon>
        <taxon>Fungi</taxon>
        <taxon>Fungi incertae sedis</taxon>
        <taxon>Mucoromycota</taxon>
        <taxon>Glomeromycotina</taxon>
        <taxon>Glomeromycetes</taxon>
        <taxon>Glomerales</taxon>
        <taxon>Glomeraceae</taxon>
        <taxon>Glomus</taxon>
    </lineage>
</organism>
<sequence>LRVRAVNKPQYDENEKSSISEHNNIEGITFENKQVYYENYRDNDDDDDEDQLLPQILQVDDDDDDDIDDDDDDDQLPYKPLLGTLQVNDDDNDKPLFDNTEDILEEESSDFRGFDGEYNLYFPNFTSAMLFVWIIKHMICE</sequence>
<reference evidence="2 3" key="1">
    <citation type="submission" date="2018-06" db="EMBL/GenBank/DDBJ databases">
        <title>Comparative genomics reveals the genomic features of Rhizophagus irregularis, R. cerebriforme, R. diaphanum and Gigaspora rosea, and their symbiotic lifestyle signature.</title>
        <authorList>
            <person name="Morin E."/>
            <person name="San Clemente H."/>
            <person name="Chen E.C.H."/>
            <person name="De La Providencia I."/>
            <person name="Hainaut M."/>
            <person name="Kuo A."/>
            <person name="Kohler A."/>
            <person name="Murat C."/>
            <person name="Tang N."/>
            <person name="Roy S."/>
            <person name="Loubradou J."/>
            <person name="Henrissat B."/>
            <person name="Grigoriev I.V."/>
            <person name="Corradi N."/>
            <person name="Roux C."/>
            <person name="Martin F.M."/>
        </authorList>
    </citation>
    <scope>NUCLEOTIDE SEQUENCE [LARGE SCALE GENOMIC DNA]</scope>
    <source>
        <strain evidence="2 3">DAOM 227022</strain>
    </source>
</reference>
<evidence type="ECO:0000313" key="2">
    <source>
        <dbReference type="EMBL" id="RIA95640.1"/>
    </source>
</evidence>
<dbReference type="EMBL" id="QKYT01000058">
    <property type="protein sequence ID" value="RIA95640.1"/>
    <property type="molecule type" value="Genomic_DNA"/>
</dbReference>
<protein>
    <submittedName>
        <fullName evidence="2">Uncharacterized protein</fullName>
    </submittedName>
</protein>
<evidence type="ECO:0000256" key="1">
    <source>
        <dbReference type="SAM" id="MobiDB-lite"/>
    </source>
</evidence>
<feature type="region of interest" description="Disordered" evidence="1">
    <location>
        <begin position="57"/>
        <end position="98"/>
    </location>
</feature>
<dbReference type="Proteomes" id="UP000265703">
    <property type="component" value="Unassembled WGS sequence"/>
</dbReference>
<feature type="region of interest" description="Disordered" evidence="1">
    <location>
        <begin position="1"/>
        <end position="25"/>
    </location>
</feature>
<comment type="caution">
    <text evidence="2">The sequence shown here is derived from an EMBL/GenBank/DDBJ whole genome shotgun (WGS) entry which is preliminary data.</text>
</comment>
<name>A0A397TBM1_9GLOM</name>
<feature type="non-terminal residue" evidence="2">
    <location>
        <position position="1"/>
    </location>
</feature>
<accession>A0A397TBM1</accession>
<dbReference type="OrthoDB" id="2447443at2759"/>
<dbReference type="AlphaFoldDB" id="A0A397TBM1"/>
<gene>
    <name evidence="2" type="ORF">C1645_816472</name>
</gene>
<evidence type="ECO:0000313" key="3">
    <source>
        <dbReference type="Proteomes" id="UP000265703"/>
    </source>
</evidence>
<proteinExistence type="predicted"/>
<feature type="compositionally biased region" description="Basic and acidic residues" evidence="1">
    <location>
        <begin position="10"/>
        <end position="19"/>
    </location>
</feature>
<feature type="compositionally biased region" description="Acidic residues" evidence="1">
    <location>
        <begin position="59"/>
        <end position="75"/>
    </location>
</feature>
<keyword evidence="3" id="KW-1185">Reference proteome</keyword>